<feature type="coiled-coil region" evidence="1">
    <location>
        <begin position="39"/>
        <end position="66"/>
    </location>
</feature>
<sequence length="226" mass="25713">MKIKPYLFRLIKENAVYIISIFFLLLMIIVVILVGLNRISSSVLKIKALTNEVDQLQKRTNFFQTTILPTEKLDEDIKLLNSLIPNIEDYFSIIYSLEIISQKTGFSIYGYSVDIGQSTVNKLRLSVTGSGDNISFMKFLDQYNFGGGRLITSDKIELNQESTEAMKIDLTFYNKDVPVSGISELPTDDKIFKDLEAIKQKVSFDFSQASEEANLDLSYPRKSNPF</sequence>
<name>A0A2H0KM49_9BACT</name>
<feature type="transmembrane region" description="Helical" evidence="2">
    <location>
        <begin position="15"/>
        <end position="36"/>
    </location>
</feature>
<dbReference type="Proteomes" id="UP000229570">
    <property type="component" value="Unassembled WGS sequence"/>
</dbReference>
<dbReference type="AlphaFoldDB" id="A0A2H0KM49"/>
<evidence type="ECO:0000313" key="4">
    <source>
        <dbReference type="Proteomes" id="UP000229570"/>
    </source>
</evidence>
<keyword evidence="1" id="KW-0175">Coiled coil</keyword>
<proteinExistence type="predicted"/>
<accession>A0A2H0KM49</accession>
<dbReference type="EMBL" id="PCVL01000051">
    <property type="protein sequence ID" value="PIQ72338.1"/>
    <property type="molecule type" value="Genomic_DNA"/>
</dbReference>
<organism evidence="3 4">
    <name type="scientific">Candidatus Roizmanbacteria bacterium CG11_big_fil_rev_8_21_14_0_20_35_14</name>
    <dbReference type="NCBI Taxonomy" id="1974855"/>
    <lineage>
        <taxon>Bacteria</taxon>
        <taxon>Candidatus Roizmaniibacteriota</taxon>
    </lineage>
</organism>
<gene>
    <name evidence="3" type="ORF">COV86_03575</name>
</gene>
<reference evidence="3 4" key="1">
    <citation type="submission" date="2017-09" db="EMBL/GenBank/DDBJ databases">
        <title>Depth-based differentiation of microbial function through sediment-hosted aquifers and enrichment of novel symbionts in the deep terrestrial subsurface.</title>
        <authorList>
            <person name="Probst A.J."/>
            <person name="Ladd B."/>
            <person name="Jarett J.K."/>
            <person name="Geller-Mcgrath D.E."/>
            <person name="Sieber C.M."/>
            <person name="Emerson J.B."/>
            <person name="Anantharaman K."/>
            <person name="Thomas B.C."/>
            <person name="Malmstrom R."/>
            <person name="Stieglmeier M."/>
            <person name="Klingl A."/>
            <person name="Woyke T."/>
            <person name="Ryan C.M."/>
            <person name="Banfield J.F."/>
        </authorList>
    </citation>
    <scope>NUCLEOTIDE SEQUENCE [LARGE SCALE GENOMIC DNA]</scope>
    <source>
        <strain evidence="3">CG11_big_fil_rev_8_21_14_0_20_35_14</strain>
    </source>
</reference>
<protein>
    <submittedName>
        <fullName evidence="3">Uncharacterized protein</fullName>
    </submittedName>
</protein>
<evidence type="ECO:0000256" key="2">
    <source>
        <dbReference type="SAM" id="Phobius"/>
    </source>
</evidence>
<keyword evidence="2" id="KW-0812">Transmembrane</keyword>
<keyword evidence="2" id="KW-1133">Transmembrane helix</keyword>
<comment type="caution">
    <text evidence="3">The sequence shown here is derived from an EMBL/GenBank/DDBJ whole genome shotgun (WGS) entry which is preliminary data.</text>
</comment>
<evidence type="ECO:0000256" key="1">
    <source>
        <dbReference type="SAM" id="Coils"/>
    </source>
</evidence>
<evidence type="ECO:0000313" key="3">
    <source>
        <dbReference type="EMBL" id="PIQ72338.1"/>
    </source>
</evidence>
<keyword evidence="2" id="KW-0472">Membrane</keyword>